<dbReference type="PANTHER" id="PTHR24392">
    <property type="entry name" value="ZINC FINGER PROTEIN"/>
    <property type="match status" value="1"/>
</dbReference>
<feature type="region of interest" description="Disordered" evidence="14">
    <location>
        <begin position="1"/>
        <end position="24"/>
    </location>
</feature>
<dbReference type="SUPFAM" id="SSF57667">
    <property type="entry name" value="beta-beta-alpha zinc fingers"/>
    <property type="match status" value="2"/>
</dbReference>
<dbReference type="InterPro" id="IPR036236">
    <property type="entry name" value="Znf_C2H2_sf"/>
</dbReference>
<dbReference type="FunFam" id="3.30.160.60:FF:001482">
    <property type="entry name" value="Hunchback"/>
    <property type="match status" value="1"/>
</dbReference>
<dbReference type="GO" id="GO:0000977">
    <property type="term" value="F:RNA polymerase II transcription regulatory region sequence-specific DNA binding"/>
    <property type="evidence" value="ECO:0007669"/>
    <property type="project" value="UniProtKB-ARBA"/>
</dbReference>
<comment type="similarity">
    <text evidence="3">Belongs to the hunchback C2H2-type zinc-finger protein family.</text>
</comment>
<feature type="region of interest" description="Disordered" evidence="14">
    <location>
        <begin position="146"/>
        <end position="257"/>
    </location>
</feature>
<feature type="compositionally biased region" description="Low complexity" evidence="14">
    <location>
        <begin position="243"/>
        <end position="256"/>
    </location>
</feature>
<feature type="region of interest" description="Disordered" evidence="14">
    <location>
        <begin position="406"/>
        <end position="429"/>
    </location>
</feature>
<dbReference type="GO" id="GO:0008270">
    <property type="term" value="F:zinc ion binding"/>
    <property type="evidence" value="ECO:0007669"/>
    <property type="project" value="UniProtKB-KW"/>
</dbReference>
<evidence type="ECO:0000256" key="7">
    <source>
        <dbReference type="ARBA" id="ARBA00022723"/>
    </source>
</evidence>
<dbReference type="PROSITE" id="PS00028">
    <property type="entry name" value="ZINC_FINGER_C2H2_1"/>
    <property type="match status" value="2"/>
</dbReference>
<evidence type="ECO:0000259" key="15">
    <source>
        <dbReference type="PROSITE" id="PS50157"/>
    </source>
</evidence>
<comment type="function">
    <text evidence="1">Gap class segmentation protein that controls development of head structures.</text>
</comment>
<name>A0A7R8V9R4_TIMDO</name>
<dbReference type="PROSITE" id="PS50157">
    <property type="entry name" value="ZINC_FINGER_C2H2_2"/>
    <property type="match status" value="3"/>
</dbReference>
<dbReference type="GO" id="GO:0000122">
    <property type="term" value="P:negative regulation of transcription by RNA polymerase II"/>
    <property type="evidence" value="ECO:0007669"/>
    <property type="project" value="UniProtKB-ARBA"/>
</dbReference>
<dbReference type="EMBL" id="OA564429">
    <property type="protein sequence ID" value="CAD7194288.1"/>
    <property type="molecule type" value="Genomic_DNA"/>
</dbReference>
<feature type="region of interest" description="Disordered" evidence="14">
    <location>
        <begin position="727"/>
        <end position="836"/>
    </location>
</feature>
<evidence type="ECO:0000256" key="10">
    <source>
        <dbReference type="ARBA" id="ARBA00022833"/>
    </source>
</evidence>
<dbReference type="InterPro" id="IPR013087">
    <property type="entry name" value="Znf_C2H2_type"/>
</dbReference>
<feature type="domain" description="C2H2-type" evidence="15">
    <location>
        <begin position="499"/>
        <end position="526"/>
    </location>
</feature>
<keyword evidence="8" id="KW-0677">Repeat</keyword>
<evidence type="ECO:0000256" key="5">
    <source>
        <dbReference type="ARBA" id="ARBA00022473"/>
    </source>
</evidence>
<reference evidence="16" key="1">
    <citation type="submission" date="2020-11" db="EMBL/GenBank/DDBJ databases">
        <authorList>
            <person name="Tran Van P."/>
        </authorList>
    </citation>
    <scope>NUCLEOTIDE SEQUENCE</scope>
</reference>
<evidence type="ECO:0000256" key="2">
    <source>
        <dbReference type="ARBA" id="ARBA00004123"/>
    </source>
</evidence>
<evidence type="ECO:0000256" key="9">
    <source>
        <dbReference type="ARBA" id="ARBA00022771"/>
    </source>
</evidence>
<keyword evidence="11" id="KW-0238">DNA-binding</keyword>
<feature type="compositionally biased region" description="Acidic residues" evidence="14">
    <location>
        <begin position="409"/>
        <end position="425"/>
    </location>
</feature>
<feature type="compositionally biased region" description="Basic and acidic residues" evidence="14">
    <location>
        <begin position="147"/>
        <end position="159"/>
    </location>
</feature>
<dbReference type="SMART" id="SM00355">
    <property type="entry name" value="ZnF_C2H2"/>
    <property type="match status" value="7"/>
</dbReference>
<dbReference type="FunFam" id="3.30.160.60:FF:001301">
    <property type="entry name" value="Blast:Protein hunchback"/>
    <property type="match status" value="1"/>
</dbReference>
<dbReference type="GO" id="GO:0040034">
    <property type="term" value="P:regulation of development, heterochronic"/>
    <property type="evidence" value="ECO:0007669"/>
    <property type="project" value="UniProtKB-ARBA"/>
</dbReference>
<gene>
    <name evidence="16" type="ORF">TDIB3V08_LOCUS715</name>
</gene>
<feature type="domain" description="C2H2-type" evidence="15">
    <location>
        <begin position="471"/>
        <end position="498"/>
    </location>
</feature>
<accession>A0A7R8V9R4</accession>
<feature type="domain" description="C2H2-type" evidence="15">
    <location>
        <begin position="843"/>
        <end position="870"/>
    </location>
</feature>
<keyword evidence="9 13" id="KW-0863">Zinc-finger</keyword>
<feature type="compositionally biased region" description="Low complexity" evidence="14">
    <location>
        <begin position="585"/>
        <end position="594"/>
    </location>
</feature>
<evidence type="ECO:0000256" key="3">
    <source>
        <dbReference type="ARBA" id="ARBA00007746"/>
    </source>
</evidence>
<sequence length="950" mass="105645">MTSQQSTSTAQTSTSKTPQSSTPSTGFFHTIITQVSPVPVAAERVSFCVAALVRLQDTQPQLHSCWNLIVSQYQSVSVYSSPMASLVLPDSSQLTAKSFEKLPDQIMMNTTCTLPSSLTHPGGLLGYEDGSRMVVDTPSWHRTMTSIKEEPSEEREHTSHSPNNDSGISPGHGSSCTNSDGPSPSHATHTGNDVQSPVGSPQSRYTLNIPQQCVTRPCTNPLTPAGPPPLPDKEPSSTKSVHSPSINTSSPNNTPNLVAMTASHETIEMTPVNSTPENKNQIITVSNPRLTDENSHSSSSASEGEGLYYNSKMTSGQELDDSLHRLQLTFGHTPMMEGGDNDKVYSPNEERTIFQCPICSFSSLYRSQFNNHLSSHYNHKCSYCDFSTKDLEKLHTHLREDHDQYMSAPEDDCEGDGSIEGDEEEPGVRVPRVNSQGKVKTFRCKQCKFAAVTKLEFWEHSRCHIKVEKLLTCPKCPFVTEYKHHLEYHLRNHFKSKPFKCNKCPYSCVNKSMLNSHLKSHSNIYQYRCSDCTYATKYCHSLKLHLRKYAHKPAMVLNPDGTPNPLPIIDVYGTRRGPKQRTKNSESINENNNSLMAPTTQPQATHPMGPQYTLFQPSYSVLQTPQQSSPNLSLPFPYGPLINSSFPPTSNGSLLRFPIINKIQPLQDDGGSTLQEGAMSCLNKVLISQLNNNNNNTSDVTEKHYMAQISLQQPGGQIHIDDIGMKHIGSPLDLSKPDTPEVTEPPNTSNTRTEGSPTATAKNRRKGKAFKLERIAMKLQHQQSSEEEEEPNIKVPKLRDDNVIENTAPLTPETTSQIPHDEGEPEKRKEPEKSLCSDEQDTYNCSYCDITFKDIVMYTVHMGYHGYQDPFTCNMCGQQTSDKNKTVEESHKDVKQKEAKVQNLSQGKFEEYINSVISSYQQHVMKTVELNTTSALANYATEAGVTLVID</sequence>
<dbReference type="PANTHER" id="PTHR24392:SF49">
    <property type="entry name" value="PROTEIN HUNCHBACK"/>
    <property type="match status" value="1"/>
</dbReference>
<evidence type="ECO:0000256" key="1">
    <source>
        <dbReference type="ARBA" id="ARBA00003983"/>
    </source>
</evidence>
<keyword evidence="5" id="KW-0217">Developmental protein</keyword>
<feature type="compositionally biased region" description="Basic and acidic residues" evidence="14">
    <location>
        <begin position="819"/>
        <end position="836"/>
    </location>
</feature>
<evidence type="ECO:0000256" key="13">
    <source>
        <dbReference type="PROSITE-ProRule" id="PRU00042"/>
    </source>
</evidence>
<dbReference type="GO" id="GO:0035282">
    <property type="term" value="P:segmentation"/>
    <property type="evidence" value="ECO:0007669"/>
    <property type="project" value="UniProtKB-KW"/>
</dbReference>
<evidence type="ECO:0000256" key="14">
    <source>
        <dbReference type="SAM" id="MobiDB-lite"/>
    </source>
</evidence>
<keyword evidence="7" id="KW-0479">Metal-binding</keyword>
<feature type="compositionally biased region" description="Polar residues" evidence="14">
    <location>
        <begin position="745"/>
        <end position="761"/>
    </location>
</feature>
<keyword evidence="12" id="KW-0539">Nucleus</keyword>
<evidence type="ECO:0000256" key="11">
    <source>
        <dbReference type="ARBA" id="ARBA00023125"/>
    </source>
</evidence>
<feature type="compositionally biased region" description="Polar residues" evidence="14">
    <location>
        <begin position="160"/>
        <end position="214"/>
    </location>
</feature>
<feature type="compositionally biased region" description="Polar residues" evidence="14">
    <location>
        <begin position="804"/>
        <end position="818"/>
    </location>
</feature>
<feature type="region of interest" description="Disordered" evidence="14">
    <location>
        <begin position="286"/>
        <end position="308"/>
    </location>
</feature>
<proteinExistence type="inferred from homology"/>
<keyword evidence="6" id="KW-0302">Gap protein</keyword>
<dbReference type="GO" id="GO:0005634">
    <property type="term" value="C:nucleus"/>
    <property type="evidence" value="ECO:0007669"/>
    <property type="project" value="UniProtKB-SubCell"/>
</dbReference>
<evidence type="ECO:0000256" key="8">
    <source>
        <dbReference type="ARBA" id="ARBA00022737"/>
    </source>
</evidence>
<evidence type="ECO:0000313" key="16">
    <source>
        <dbReference type="EMBL" id="CAD7194288.1"/>
    </source>
</evidence>
<protein>
    <recommendedName>
        <fullName evidence="4">Protein hunchback</fullName>
    </recommendedName>
</protein>
<dbReference type="Pfam" id="PF00096">
    <property type="entry name" value="zf-C2H2"/>
    <property type="match status" value="1"/>
</dbReference>
<keyword evidence="10" id="KW-0862">Zinc</keyword>
<evidence type="ECO:0000256" key="4">
    <source>
        <dbReference type="ARBA" id="ARBA00013638"/>
    </source>
</evidence>
<organism evidence="16">
    <name type="scientific">Timema douglasi</name>
    <name type="common">Walking stick</name>
    <dbReference type="NCBI Taxonomy" id="61478"/>
    <lineage>
        <taxon>Eukaryota</taxon>
        <taxon>Metazoa</taxon>
        <taxon>Ecdysozoa</taxon>
        <taxon>Arthropoda</taxon>
        <taxon>Hexapoda</taxon>
        <taxon>Insecta</taxon>
        <taxon>Pterygota</taxon>
        <taxon>Neoptera</taxon>
        <taxon>Polyneoptera</taxon>
        <taxon>Phasmatodea</taxon>
        <taxon>Timematodea</taxon>
        <taxon>Timematoidea</taxon>
        <taxon>Timematidae</taxon>
        <taxon>Timema</taxon>
    </lineage>
</organism>
<evidence type="ECO:0000256" key="6">
    <source>
        <dbReference type="ARBA" id="ARBA00022492"/>
    </source>
</evidence>
<dbReference type="Gene3D" id="3.30.160.60">
    <property type="entry name" value="Classic Zinc Finger"/>
    <property type="match status" value="4"/>
</dbReference>
<feature type="compositionally biased region" description="Polar residues" evidence="14">
    <location>
        <begin position="595"/>
        <end position="604"/>
    </location>
</feature>
<comment type="subcellular location">
    <subcellularLocation>
        <location evidence="2">Nucleus</location>
    </subcellularLocation>
</comment>
<evidence type="ECO:0000256" key="12">
    <source>
        <dbReference type="ARBA" id="ARBA00023242"/>
    </source>
</evidence>
<dbReference type="AlphaFoldDB" id="A0A7R8V9R4"/>
<feature type="region of interest" description="Disordered" evidence="14">
    <location>
        <begin position="573"/>
        <end position="604"/>
    </location>
</feature>